<name>A0A0P0VDN4_ORYSJ</name>
<dbReference type="EMBL" id="AP014958">
    <property type="protein sequence ID" value="BAS76565.1"/>
    <property type="molecule type" value="Genomic_DNA"/>
</dbReference>
<protein>
    <submittedName>
        <fullName evidence="1">Os02g0106001 protein</fullName>
    </submittedName>
</protein>
<reference evidence="1 2" key="3">
    <citation type="journal article" date="2013" name="Rice">
        <title>Improvement of the Oryza sativa Nipponbare reference genome using next generation sequence and optical map data.</title>
        <authorList>
            <person name="Kawahara Y."/>
            <person name="de la Bastide M."/>
            <person name="Hamilton J.P."/>
            <person name="Kanamori H."/>
            <person name="McCombie W.R."/>
            <person name="Ouyang S."/>
            <person name="Schwartz D.C."/>
            <person name="Tanaka T."/>
            <person name="Wu J."/>
            <person name="Zhou S."/>
            <person name="Childs K.L."/>
            <person name="Davidson R.M."/>
            <person name="Lin H."/>
            <person name="Quesada-Ocampo L."/>
            <person name="Vaillancourt B."/>
            <person name="Sakai H."/>
            <person name="Lee S.S."/>
            <person name="Kim J."/>
            <person name="Numa H."/>
            <person name="Itoh T."/>
            <person name="Buell C.R."/>
            <person name="Matsumoto T."/>
        </authorList>
    </citation>
    <scope>NUCLEOTIDE SEQUENCE [LARGE SCALE GENOMIC DNA]</scope>
    <source>
        <strain evidence="2">cv. Nipponbare</strain>
    </source>
</reference>
<sequence length="100" mass="11081">MMLSLMPLPLGRLTQGLLPLPMVNTLPRRVANWWPRASSTWMVSKLPLCFSLFLITPTRPVFLPPVTMTTLPTSNLMKSTILLVSRSILIVSFALMIGSG</sequence>
<reference evidence="1 2" key="2">
    <citation type="journal article" date="2013" name="Plant Cell Physiol.">
        <title>Rice Annotation Project Database (RAP-DB): an integrative and interactive database for rice genomics.</title>
        <authorList>
            <person name="Sakai H."/>
            <person name="Lee S.S."/>
            <person name="Tanaka T."/>
            <person name="Numa H."/>
            <person name="Kim J."/>
            <person name="Kawahara Y."/>
            <person name="Wakimoto H."/>
            <person name="Yang C.C."/>
            <person name="Iwamoto M."/>
            <person name="Abe T."/>
            <person name="Yamada Y."/>
            <person name="Muto A."/>
            <person name="Inokuchi H."/>
            <person name="Ikemura T."/>
            <person name="Matsumoto T."/>
            <person name="Sasaki T."/>
            <person name="Itoh T."/>
        </authorList>
    </citation>
    <scope>NUCLEOTIDE SEQUENCE [LARGE SCALE GENOMIC DNA]</scope>
    <source>
        <strain evidence="2">cv. Nipponbare</strain>
    </source>
</reference>
<dbReference type="AlphaFoldDB" id="A0A0P0VDN4"/>
<dbReference type="Proteomes" id="UP000059680">
    <property type="component" value="Chromosome 2"/>
</dbReference>
<evidence type="ECO:0000313" key="1">
    <source>
        <dbReference type="EMBL" id="BAS76565.1"/>
    </source>
</evidence>
<dbReference type="InParanoid" id="A0A0P0VDN4"/>
<accession>A0A0P0VDN4</accession>
<dbReference type="eggNOG" id="ENOG502R7AE">
    <property type="taxonomic scope" value="Eukaryota"/>
</dbReference>
<proteinExistence type="predicted"/>
<organism evidence="1 2">
    <name type="scientific">Oryza sativa subsp. japonica</name>
    <name type="common">Rice</name>
    <dbReference type="NCBI Taxonomy" id="39947"/>
    <lineage>
        <taxon>Eukaryota</taxon>
        <taxon>Viridiplantae</taxon>
        <taxon>Streptophyta</taxon>
        <taxon>Embryophyta</taxon>
        <taxon>Tracheophyta</taxon>
        <taxon>Spermatophyta</taxon>
        <taxon>Magnoliopsida</taxon>
        <taxon>Liliopsida</taxon>
        <taxon>Poales</taxon>
        <taxon>Poaceae</taxon>
        <taxon>BOP clade</taxon>
        <taxon>Oryzoideae</taxon>
        <taxon>Oryzeae</taxon>
        <taxon>Oryzinae</taxon>
        <taxon>Oryza</taxon>
        <taxon>Oryza sativa</taxon>
    </lineage>
</organism>
<keyword evidence="2" id="KW-1185">Reference proteome</keyword>
<evidence type="ECO:0000313" key="2">
    <source>
        <dbReference type="Proteomes" id="UP000059680"/>
    </source>
</evidence>
<reference evidence="2" key="1">
    <citation type="journal article" date="2005" name="Nature">
        <title>The map-based sequence of the rice genome.</title>
        <authorList>
            <consortium name="International rice genome sequencing project (IRGSP)"/>
            <person name="Matsumoto T."/>
            <person name="Wu J."/>
            <person name="Kanamori H."/>
            <person name="Katayose Y."/>
            <person name="Fujisawa M."/>
            <person name="Namiki N."/>
            <person name="Mizuno H."/>
            <person name="Yamamoto K."/>
            <person name="Antonio B.A."/>
            <person name="Baba T."/>
            <person name="Sakata K."/>
            <person name="Nagamura Y."/>
            <person name="Aoki H."/>
            <person name="Arikawa K."/>
            <person name="Arita K."/>
            <person name="Bito T."/>
            <person name="Chiden Y."/>
            <person name="Fujitsuka N."/>
            <person name="Fukunaka R."/>
            <person name="Hamada M."/>
            <person name="Harada C."/>
            <person name="Hayashi A."/>
            <person name="Hijishita S."/>
            <person name="Honda M."/>
            <person name="Hosokawa S."/>
            <person name="Ichikawa Y."/>
            <person name="Idonuma A."/>
            <person name="Iijima M."/>
            <person name="Ikeda M."/>
            <person name="Ikeno M."/>
            <person name="Ito K."/>
            <person name="Ito S."/>
            <person name="Ito T."/>
            <person name="Ito Y."/>
            <person name="Ito Y."/>
            <person name="Iwabuchi A."/>
            <person name="Kamiya K."/>
            <person name="Karasawa W."/>
            <person name="Kurita K."/>
            <person name="Katagiri S."/>
            <person name="Kikuta A."/>
            <person name="Kobayashi H."/>
            <person name="Kobayashi N."/>
            <person name="Machita K."/>
            <person name="Maehara T."/>
            <person name="Masukawa M."/>
            <person name="Mizubayashi T."/>
            <person name="Mukai Y."/>
            <person name="Nagasaki H."/>
            <person name="Nagata Y."/>
            <person name="Naito S."/>
            <person name="Nakashima M."/>
            <person name="Nakama Y."/>
            <person name="Nakamichi Y."/>
            <person name="Nakamura M."/>
            <person name="Meguro A."/>
            <person name="Negishi M."/>
            <person name="Ohta I."/>
            <person name="Ohta T."/>
            <person name="Okamoto M."/>
            <person name="Ono N."/>
            <person name="Saji S."/>
            <person name="Sakaguchi M."/>
            <person name="Sakai K."/>
            <person name="Shibata M."/>
            <person name="Shimokawa T."/>
            <person name="Song J."/>
            <person name="Takazaki Y."/>
            <person name="Terasawa K."/>
            <person name="Tsugane M."/>
            <person name="Tsuji K."/>
            <person name="Ueda S."/>
            <person name="Waki K."/>
            <person name="Yamagata H."/>
            <person name="Yamamoto M."/>
            <person name="Yamamoto S."/>
            <person name="Yamane H."/>
            <person name="Yoshiki S."/>
            <person name="Yoshihara R."/>
            <person name="Yukawa K."/>
            <person name="Zhong H."/>
            <person name="Yano M."/>
            <person name="Yuan Q."/>
            <person name="Ouyang S."/>
            <person name="Liu J."/>
            <person name="Jones K.M."/>
            <person name="Gansberger K."/>
            <person name="Moffat K."/>
            <person name="Hill J."/>
            <person name="Bera J."/>
            <person name="Fadrosh D."/>
            <person name="Jin S."/>
            <person name="Johri S."/>
            <person name="Kim M."/>
            <person name="Overton L."/>
            <person name="Reardon M."/>
            <person name="Tsitrin T."/>
            <person name="Vuong H."/>
            <person name="Weaver B."/>
            <person name="Ciecko A."/>
            <person name="Tallon L."/>
            <person name="Jackson J."/>
            <person name="Pai G."/>
            <person name="Aken S.V."/>
            <person name="Utterback T."/>
            <person name="Reidmuller S."/>
            <person name="Feldblyum T."/>
            <person name="Hsiao J."/>
            <person name="Zismann V."/>
            <person name="Iobst S."/>
            <person name="de Vazeille A.R."/>
            <person name="Buell C.R."/>
            <person name="Ying K."/>
            <person name="Li Y."/>
            <person name="Lu T."/>
            <person name="Huang Y."/>
            <person name="Zhao Q."/>
            <person name="Feng Q."/>
            <person name="Zhang L."/>
            <person name="Zhu J."/>
            <person name="Weng Q."/>
            <person name="Mu J."/>
            <person name="Lu Y."/>
            <person name="Fan D."/>
            <person name="Liu Y."/>
            <person name="Guan J."/>
            <person name="Zhang Y."/>
            <person name="Yu S."/>
            <person name="Liu X."/>
            <person name="Zhang Y."/>
            <person name="Hong G."/>
            <person name="Han B."/>
            <person name="Choisne N."/>
            <person name="Demange N."/>
            <person name="Orjeda G."/>
            <person name="Samain S."/>
            <person name="Cattolico L."/>
            <person name="Pelletier E."/>
            <person name="Couloux A."/>
            <person name="Segurens B."/>
            <person name="Wincker P."/>
            <person name="D'Hont A."/>
            <person name="Scarpelli C."/>
            <person name="Weissenbach J."/>
            <person name="Salanoubat M."/>
            <person name="Quetier F."/>
            <person name="Yu Y."/>
            <person name="Kim H.R."/>
            <person name="Rambo T."/>
            <person name="Currie J."/>
            <person name="Collura K."/>
            <person name="Luo M."/>
            <person name="Yang T."/>
            <person name="Ammiraju J.S.S."/>
            <person name="Engler F."/>
            <person name="Soderlund C."/>
            <person name="Wing R.A."/>
            <person name="Palmer L.E."/>
            <person name="de la Bastide M."/>
            <person name="Spiegel L."/>
            <person name="Nascimento L."/>
            <person name="Zutavern T."/>
            <person name="O'Shaughnessy A."/>
            <person name="Dike S."/>
            <person name="Dedhia N."/>
            <person name="Preston R."/>
            <person name="Balija V."/>
            <person name="McCombie W.R."/>
            <person name="Chow T."/>
            <person name="Chen H."/>
            <person name="Chung M."/>
            <person name="Chen C."/>
            <person name="Shaw J."/>
            <person name="Wu H."/>
            <person name="Hsiao K."/>
            <person name="Chao Y."/>
            <person name="Chu M."/>
            <person name="Cheng C."/>
            <person name="Hour A."/>
            <person name="Lee P."/>
            <person name="Lin S."/>
            <person name="Lin Y."/>
            <person name="Liou J."/>
            <person name="Liu S."/>
            <person name="Hsing Y."/>
            <person name="Raghuvanshi S."/>
            <person name="Mohanty A."/>
            <person name="Bharti A.K."/>
            <person name="Gaur A."/>
            <person name="Gupta V."/>
            <person name="Kumar D."/>
            <person name="Ravi V."/>
            <person name="Vij S."/>
            <person name="Kapur A."/>
            <person name="Khurana P."/>
            <person name="Khurana P."/>
            <person name="Khurana J.P."/>
            <person name="Tyagi A.K."/>
            <person name="Gaikwad K."/>
            <person name="Singh A."/>
            <person name="Dalal V."/>
            <person name="Srivastava S."/>
            <person name="Dixit A."/>
            <person name="Pal A.K."/>
            <person name="Ghazi I.A."/>
            <person name="Yadav M."/>
            <person name="Pandit A."/>
            <person name="Bhargava A."/>
            <person name="Sureshbabu K."/>
            <person name="Batra K."/>
            <person name="Sharma T.R."/>
            <person name="Mohapatra T."/>
            <person name="Singh N.K."/>
            <person name="Messing J."/>
            <person name="Nelson A.B."/>
            <person name="Fuks G."/>
            <person name="Kavchok S."/>
            <person name="Keizer G."/>
            <person name="Linton E."/>
            <person name="Llaca V."/>
            <person name="Song R."/>
            <person name="Tanyolac B."/>
            <person name="Young S."/>
            <person name="Ho-Il K."/>
            <person name="Hahn J.H."/>
            <person name="Sangsakoo G."/>
            <person name="Vanavichit A."/>
            <person name="de Mattos Luiz.A.T."/>
            <person name="Zimmer P.D."/>
            <person name="Malone G."/>
            <person name="Dellagostin O."/>
            <person name="de Oliveira A.C."/>
            <person name="Bevan M."/>
            <person name="Bancroft I."/>
            <person name="Minx P."/>
            <person name="Cordum H."/>
            <person name="Wilson R."/>
            <person name="Cheng Z."/>
            <person name="Jin W."/>
            <person name="Jiang J."/>
            <person name="Leong S.A."/>
            <person name="Iwama H."/>
            <person name="Gojobori T."/>
            <person name="Itoh T."/>
            <person name="Niimura Y."/>
            <person name="Fujii Y."/>
            <person name="Habara T."/>
            <person name="Sakai H."/>
            <person name="Sato Y."/>
            <person name="Wilson G."/>
            <person name="Kumar K."/>
            <person name="McCouch S."/>
            <person name="Juretic N."/>
            <person name="Hoen D."/>
            <person name="Wright S."/>
            <person name="Bruskiewich R."/>
            <person name="Bureau T."/>
            <person name="Miyao A."/>
            <person name="Hirochika H."/>
            <person name="Nishikawa T."/>
            <person name="Kadowaki K."/>
            <person name="Sugiura M."/>
            <person name="Burr B."/>
            <person name="Sasaki T."/>
        </authorList>
    </citation>
    <scope>NUCLEOTIDE SEQUENCE [LARGE SCALE GENOMIC DNA]</scope>
    <source>
        <strain evidence="2">cv. Nipponbare</strain>
    </source>
</reference>
<dbReference type="PaxDb" id="39947-A0A0P0VDN4"/>
<dbReference type="Gramene" id="Os02t0106001-00">
    <property type="protein sequence ID" value="Os02t0106001-00"/>
    <property type="gene ID" value="Os02g0106001"/>
</dbReference>
<gene>
    <name evidence="1" type="ordered locus">Os02g0106001</name>
    <name evidence="1" type="ORF">OSNPB_020106001</name>
</gene>